<protein>
    <submittedName>
        <fullName evidence="1">Uncharacterized protein</fullName>
    </submittedName>
</protein>
<keyword evidence="2" id="KW-1185">Reference proteome</keyword>
<organism evidence="1 2">
    <name type="scientific">Popillia japonica</name>
    <name type="common">Japanese beetle</name>
    <dbReference type="NCBI Taxonomy" id="7064"/>
    <lineage>
        <taxon>Eukaryota</taxon>
        <taxon>Metazoa</taxon>
        <taxon>Ecdysozoa</taxon>
        <taxon>Arthropoda</taxon>
        <taxon>Hexapoda</taxon>
        <taxon>Insecta</taxon>
        <taxon>Pterygota</taxon>
        <taxon>Neoptera</taxon>
        <taxon>Endopterygota</taxon>
        <taxon>Coleoptera</taxon>
        <taxon>Polyphaga</taxon>
        <taxon>Scarabaeiformia</taxon>
        <taxon>Scarabaeidae</taxon>
        <taxon>Rutelinae</taxon>
        <taxon>Popillia</taxon>
    </lineage>
</organism>
<name>A0AAW1L533_POPJA</name>
<dbReference type="EMBL" id="JASPKY010000155">
    <property type="protein sequence ID" value="KAK9729973.1"/>
    <property type="molecule type" value="Genomic_DNA"/>
</dbReference>
<accession>A0AAW1L533</accession>
<dbReference type="AlphaFoldDB" id="A0AAW1L533"/>
<proteinExistence type="predicted"/>
<evidence type="ECO:0000313" key="1">
    <source>
        <dbReference type="EMBL" id="KAK9729973.1"/>
    </source>
</evidence>
<sequence length="139" mass="15683">MYGDANKQIPDMAHLISGTVKEGEIEYIKTCMETLTSKGSRSESSRILYVVPYSMKRDGVNDIPKLYESVNSLGKLVHTHGSKQIVITVLGNMEIDYLKKCAEFVFRGSGISVEILTTKTNRKTKHNQRNMGNSRTWHT</sequence>
<evidence type="ECO:0000313" key="2">
    <source>
        <dbReference type="Proteomes" id="UP001458880"/>
    </source>
</evidence>
<dbReference type="Proteomes" id="UP001458880">
    <property type="component" value="Unassembled WGS sequence"/>
</dbReference>
<reference evidence="1 2" key="1">
    <citation type="journal article" date="2024" name="BMC Genomics">
        <title>De novo assembly and annotation of Popillia japonica's genome with initial clues to its potential as an invasive pest.</title>
        <authorList>
            <person name="Cucini C."/>
            <person name="Boschi S."/>
            <person name="Funari R."/>
            <person name="Cardaioli E."/>
            <person name="Iannotti N."/>
            <person name="Marturano G."/>
            <person name="Paoli F."/>
            <person name="Bruttini M."/>
            <person name="Carapelli A."/>
            <person name="Frati F."/>
            <person name="Nardi F."/>
        </authorList>
    </citation>
    <scope>NUCLEOTIDE SEQUENCE [LARGE SCALE GENOMIC DNA]</scope>
    <source>
        <strain evidence="1">DMR45628</strain>
    </source>
</reference>
<comment type="caution">
    <text evidence="1">The sequence shown here is derived from an EMBL/GenBank/DDBJ whole genome shotgun (WGS) entry which is preliminary data.</text>
</comment>
<gene>
    <name evidence="1" type="ORF">QE152_g15642</name>
</gene>